<dbReference type="GO" id="GO:0004747">
    <property type="term" value="F:ribokinase activity"/>
    <property type="evidence" value="ECO:0007669"/>
    <property type="project" value="UniProtKB-UniRule"/>
</dbReference>
<dbReference type="PANTHER" id="PTHR10584:SF166">
    <property type="entry name" value="RIBOKINASE"/>
    <property type="match status" value="1"/>
</dbReference>
<feature type="binding site" evidence="12">
    <location>
        <position position="261"/>
    </location>
    <ligand>
        <name>substrate</name>
    </ligand>
</feature>
<comment type="similarity">
    <text evidence="1">Belongs to the carbohydrate kinase pfkB family.</text>
</comment>
<protein>
    <recommendedName>
        <fullName evidence="3 12">Ribokinase</fullName>
        <shortName evidence="12">RK</shortName>
        <ecNumber evidence="2 12">2.7.1.15</ecNumber>
    </recommendedName>
</protein>
<comment type="catalytic activity">
    <reaction evidence="12">
        <text>D-ribose + ATP = D-ribose 5-phosphate + ADP + H(+)</text>
        <dbReference type="Rhea" id="RHEA:13697"/>
        <dbReference type="ChEBI" id="CHEBI:15378"/>
        <dbReference type="ChEBI" id="CHEBI:30616"/>
        <dbReference type="ChEBI" id="CHEBI:47013"/>
        <dbReference type="ChEBI" id="CHEBI:78346"/>
        <dbReference type="ChEBI" id="CHEBI:456216"/>
        <dbReference type="EC" id="2.7.1.15"/>
    </reaction>
</comment>
<evidence type="ECO:0000256" key="2">
    <source>
        <dbReference type="ARBA" id="ARBA00012035"/>
    </source>
</evidence>
<comment type="caution">
    <text evidence="12">Lacks conserved residue(s) required for the propagation of feature annotation.</text>
</comment>
<feature type="binding site" evidence="12">
    <location>
        <begin position="260"/>
        <end position="261"/>
    </location>
    <ligand>
        <name>ATP</name>
        <dbReference type="ChEBI" id="CHEBI:30616"/>
    </ligand>
</feature>
<dbReference type="Proteomes" id="UP000248395">
    <property type="component" value="Unassembled WGS sequence"/>
</dbReference>
<feature type="domain" description="Carbohydrate kinase PfkB" evidence="13">
    <location>
        <begin position="19"/>
        <end position="301"/>
    </location>
</feature>
<gene>
    <name evidence="12" type="primary">rbsK</name>
    <name evidence="14" type="ORF">DFR38_12345</name>
</gene>
<dbReference type="GO" id="GO:0005524">
    <property type="term" value="F:ATP binding"/>
    <property type="evidence" value="ECO:0007669"/>
    <property type="project" value="UniProtKB-UniRule"/>
</dbReference>
<keyword evidence="7 12" id="KW-0418">Kinase</keyword>
<evidence type="ECO:0000256" key="5">
    <source>
        <dbReference type="ARBA" id="ARBA00022723"/>
    </source>
</evidence>
<evidence type="ECO:0000256" key="6">
    <source>
        <dbReference type="ARBA" id="ARBA00022741"/>
    </source>
</evidence>
<dbReference type="SUPFAM" id="SSF53613">
    <property type="entry name" value="Ribokinase-like"/>
    <property type="match status" value="1"/>
</dbReference>
<evidence type="ECO:0000256" key="8">
    <source>
        <dbReference type="ARBA" id="ARBA00022840"/>
    </source>
</evidence>
<evidence type="ECO:0000256" key="3">
    <source>
        <dbReference type="ARBA" id="ARBA00016943"/>
    </source>
</evidence>
<proteinExistence type="inferred from homology"/>
<feature type="binding site" evidence="12">
    <location>
        <begin position="228"/>
        <end position="233"/>
    </location>
    <ligand>
        <name>ATP</name>
        <dbReference type="ChEBI" id="CHEBI:30616"/>
    </ligand>
</feature>
<feature type="binding site" evidence="12">
    <location>
        <position position="255"/>
    </location>
    <ligand>
        <name>K(+)</name>
        <dbReference type="ChEBI" id="CHEBI:29103"/>
    </ligand>
</feature>
<feature type="binding site" evidence="12">
    <location>
        <position position="200"/>
    </location>
    <ligand>
        <name>ATP</name>
        <dbReference type="ChEBI" id="CHEBI:30616"/>
    </ligand>
</feature>
<dbReference type="GO" id="GO:0019303">
    <property type="term" value="P:D-ribose catabolic process"/>
    <property type="evidence" value="ECO:0007669"/>
    <property type="project" value="UniProtKB-UniRule"/>
</dbReference>
<dbReference type="CDD" id="cd01174">
    <property type="entry name" value="ribokinase"/>
    <property type="match status" value="1"/>
</dbReference>
<keyword evidence="8 12" id="KW-0067">ATP-binding</keyword>
<evidence type="ECO:0000256" key="10">
    <source>
        <dbReference type="ARBA" id="ARBA00022958"/>
    </source>
</evidence>
<keyword evidence="4 12" id="KW-0808">Transferase</keyword>
<comment type="cofactor">
    <cofactor evidence="12">
        <name>Mg(2+)</name>
        <dbReference type="ChEBI" id="CHEBI:18420"/>
    </cofactor>
    <text evidence="12">Requires a divalent cation, most likely magnesium in vivo, as an electrophilic catalyst to aid phosphoryl group transfer. It is the chelate of the metal and the nucleotide that is the actual substrate.</text>
</comment>
<dbReference type="PRINTS" id="PR00990">
    <property type="entry name" value="RIBOKINASE"/>
</dbReference>
<dbReference type="Pfam" id="PF00294">
    <property type="entry name" value="PfkB"/>
    <property type="match status" value="1"/>
</dbReference>
<dbReference type="AlphaFoldDB" id="A0A318JNI6"/>
<dbReference type="InterPro" id="IPR011877">
    <property type="entry name" value="Ribokinase"/>
</dbReference>
<evidence type="ECO:0000256" key="11">
    <source>
        <dbReference type="ARBA" id="ARBA00023277"/>
    </source>
</evidence>
<dbReference type="PROSITE" id="PS00584">
    <property type="entry name" value="PFKB_KINASES_2"/>
    <property type="match status" value="1"/>
</dbReference>
<dbReference type="GO" id="GO:0005829">
    <property type="term" value="C:cytosol"/>
    <property type="evidence" value="ECO:0007669"/>
    <property type="project" value="TreeGrafter"/>
</dbReference>
<dbReference type="EC" id="2.7.1.15" evidence="2 12"/>
<comment type="caution">
    <text evidence="14">The sequence shown here is derived from an EMBL/GenBank/DDBJ whole genome shotgun (WGS) entry which is preliminary data.</text>
</comment>
<dbReference type="InterPro" id="IPR002139">
    <property type="entry name" value="Ribo/fructo_kinase"/>
</dbReference>
<feature type="binding site" evidence="12">
    <location>
        <position position="294"/>
    </location>
    <ligand>
        <name>K(+)</name>
        <dbReference type="ChEBI" id="CHEBI:29103"/>
    </ligand>
</feature>
<comment type="activity regulation">
    <text evidence="12">Activated by a monovalent cation that binds near, but not in, the active site. The most likely occupant of the site in vivo is potassium. Ion binding induces a conformational change that may alter substrate affinity.</text>
</comment>
<dbReference type="InterPro" id="IPR029056">
    <property type="entry name" value="Ribokinase-like"/>
</dbReference>
<comment type="subunit">
    <text evidence="12">Homodimer.</text>
</comment>
<keyword evidence="5 12" id="KW-0479">Metal-binding</keyword>
<dbReference type="GO" id="GO:0046872">
    <property type="term" value="F:metal ion binding"/>
    <property type="evidence" value="ECO:0007669"/>
    <property type="project" value="UniProtKB-KW"/>
</dbReference>
<keyword evidence="10 12" id="KW-0630">Potassium</keyword>
<dbReference type="EMBL" id="QJKC01000023">
    <property type="protein sequence ID" value="PXX41762.1"/>
    <property type="molecule type" value="Genomic_DNA"/>
</dbReference>
<feature type="binding site" evidence="12">
    <location>
        <position position="292"/>
    </location>
    <ligand>
        <name>K(+)</name>
        <dbReference type="ChEBI" id="CHEBI:29103"/>
    </ligand>
</feature>
<dbReference type="NCBIfam" id="TIGR02152">
    <property type="entry name" value="D_ribokin_bact"/>
    <property type="match status" value="1"/>
</dbReference>
<sequence>MTTPRLLTLVVLRLERQDMSRVLLIGSINMDLVVEADSFPRQGETLFGHRFATYPGGKGANQAVAAARLGATVSLIACLGQDAFGEQLLAGLKAEGIDTRWISRVDAATGMASITLAGGDNAILVVPGANNAVSAAQLDAAEQAFIDADVVLAQLEVPLATVEHAAMLAARHGKPFILNPAPAQPLPATLLQQVSLLTPNEYELAVALASQQPWQQLLASRPAGIVMTQGSQGASYADAQGGLQQIAGFPVAAVDSTGAGDTFNGALAAFWRLGLAEAVRRANAAAALSVTRQGAQSGMPTLAELQHFLDQQA</sequence>
<dbReference type="InterPro" id="IPR011611">
    <property type="entry name" value="PfkB_dom"/>
</dbReference>
<evidence type="ECO:0000256" key="9">
    <source>
        <dbReference type="ARBA" id="ARBA00022842"/>
    </source>
</evidence>
<feature type="binding site" evidence="12">
    <location>
        <position position="289"/>
    </location>
    <ligand>
        <name>K(+)</name>
        <dbReference type="ChEBI" id="CHEBI:29103"/>
    </ligand>
</feature>
<evidence type="ECO:0000256" key="1">
    <source>
        <dbReference type="ARBA" id="ARBA00005380"/>
    </source>
</evidence>
<dbReference type="PANTHER" id="PTHR10584">
    <property type="entry name" value="SUGAR KINASE"/>
    <property type="match status" value="1"/>
</dbReference>
<name>A0A318JNI6_9NEIS</name>
<keyword evidence="11 12" id="KW-0119">Carbohydrate metabolism</keyword>
<keyword evidence="6 12" id="KW-0547">Nucleotide-binding</keyword>
<feature type="binding site" evidence="12">
    <location>
        <position position="283"/>
    </location>
    <ligand>
        <name>ATP</name>
        <dbReference type="ChEBI" id="CHEBI:30616"/>
    </ligand>
</feature>
<evidence type="ECO:0000256" key="12">
    <source>
        <dbReference type="HAMAP-Rule" id="MF_01987"/>
    </source>
</evidence>
<accession>A0A318JNI6</accession>
<dbReference type="Gene3D" id="3.40.1190.20">
    <property type="match status" value="1"/>
</dbReference>
<evidence type="ECO:0000256" key="4">
    <source>
        <dbReference type="ARBA" id="ARBA00022679"/>
    </source>
</evidence>
<evidence type="ECO:0000259" key="13">
    <source>
        <dbReference type="Pfam" id="PF00294"/>
    </source>
</evidence>
<comment type="subcellular location">
    <subcellularLocation>
        <location evidence="12">Cytoplasm</location>
    </subcellularLocation>
</comment>
<reference evidence="14 15" key="1">
    <citation type="submission" date="2018-05" db="EMBL/GenBank/DDBJ databases">
        <title>Genomic Encyclopedia of Type Strains, Phase IV (KMG-IV): sequencing the most valuable type-strain genomes for metagenomic binning, comparative biology and taxonomic classification.</title>
        <authorList>
            <person name="Goeker M."/>
        </authorList>
    </citation>
    <scope>NUCLEOTIDE SEQUENCE [LARGE SCALE GENOMIC DNA]</scope>
    <source>
        <strain evidence="14 15">DSM 25134</strain>
    </source>
</reference>
<evidence type="ECO:0000313" key="15">
    <source>
        <dbReference type="Proteomes" id="UP000248395"/>
    </source>
</evidence>
<feature type="binding site" evidence="12">
    <location>
        <position position="257"/>
    </location>
    <ligand>
        <name>K(+)</name>
        <dbReference type="ChEBI" id="CHEBI:29103"/>
    </ligand>
</feature>
<feature type="binding site" evidence="12">
    <location>
        <position position="156"/>
    </location>
    <ligand>
        <name>substrate</name>
    </ligand>
</feature>
<keyword evidence="9 12" id="KW-0460">Magnesium</keyword>
<comment type="pathway">
    <text evidence="12">Carbohydrate metabolism; D-ribose degradation; D-ribose 5-phosphate from beta-D-ribopyranose: step 2/2.</text>
</comment>
<dbReference type="UniPathway" id="UPA00916">
    <property type="reaction ID" value="UER00889"/>
</dbReference>
<dbReference type="InterPro" id="IPR002173">
    <property type="entry name" value="Carboh/pur_kinase_PfkB_CS"/>
</dbReference>
<evidence type="ECO:0000256" key="7">
    <source>
        <dbReference type="ARBA" id="ARBA00022777"/>
    </source>
</evidence>
<feature type="binding site" evidence="12">
    <location>
        <begin position="57"/>
        <end position="61"/>
    </location>
    <ligand>
        <name>substrate</name>
    </ligand>
</feature>
<organism evidence="14 15">
    <name type="scientific">Aquitalea magnusonii</name>
    <dbReference type="NCBI Taxonomy" id="332411"/>
    <lineage>
        <taxon>Bacteria</taxon>
        <taxon>Pseudomonadati</taxon>
        <taxon>Pseudomonadota</taxon>
        <taxon>Betaproteobacteria</taxon>
        <taxon>Neisseriales</taxon>
        <taxon>Chromobacteriaceae</taxon>
        <taxon>Aquitalea</taxon>
    </lineage>
</organism>
<evidence type="ECO:0000313" key="14">
    <source>
        <dbReference type="EMBL" id="PXX41762.1"/>
    </source>
</evidence>
<feature type="binding site" evidence="12">
    <location>
        <begin position="29"/>
        <end position="31"/>
    </location>
    <ligand>
        <name>substrate</name>
    </ligand>
</feature>
<keyword evidence="15" id="KW-1185">Reference proteome</keyword>
<comment type="function">
    <text evidence="12">Catalyzes the phosphorylation of ribose at O-5 in a reaction requiring ATP and magnesium. The resulting D-ribose-5-phosphate can then be used either for sythesis of nucleotides, histidine, and tryptophan, or as a component of the pentose phosphate pathway.</text>
</comment>
<comment type="similarity">
    <text evidence="12">Belongs to the carbohydrate kinase PfkB family. Ribokinase subfamily.</text>
</comment>
<feature type="active site" description="Proton acceptor" evidence="12">
    <location>
        <position position="261"/>
    </location>
</feature>
<dbReference type="HAMAP" id="MF_01987">
    <property type="entry name" value="Ribokinase"/>
    <property type="match status" value="1"/>
</dbReference>
<keyword evidence="12" id="KW-0963">Cytoplasm</keyword>